<proteinExistence type="predicted"/>
<dbReference type="EMBL" id="CP069370">
    <property type="protein sequence ID" value="QYZ69513.1"/>
    <property type="molecule type" value="Genomic_DNA"/>
</dbReference>
<dbReference type="GO" id="GO:0016788">
    <property type="term" value="F:hydrolase activity, acting on ester bonds"/>
    <property type="evidence" value="ECO:0007669"/>
    <property type="project" value="UniProtKB-ARBA"/>
</dbReference>
<dbReference type="InterPro" id="IPR036514">
    <property type="entry name" value="SGNH_hydro_sf"/>
</dbReference>
<dbReference type="RefSeq" id="WP_220661731.1">
    <property type="nucleotide sequence ID" value="NZ_CP069370.1"/>
</dbReference>
<evidence type="ECO:0000313" key="2">
    <source>
        <dbReference type="EMBL" id="QYZ69513.1"/>
    </source>
</evidence>
<dbReference type="AlphaFoldDB" id="A0A8G0ZSX1"/>
<evidence type="ECO:0000313" key="3">
    <source>
        <dbReference type="Proteomes" id="UP000826300"/>
    </source>
</evidence>
<name>A0A8G0ZSX1_9RHOB</name>
<dbReference type="SUPFAM" id="SSF52266">
    <property type="entry name" value="SGNH hydrolase"/>
    <property type="match status" value="1"/>
</dbReference>
<keyword evidence="3" id="KW-1185">Reference proteome</keyword>
<dbReference type="Gene3D" id="3.40.50.1110">
    <property type="entry name" value="SGNH hydrolase"/>
    <property type="match status" value="1"/>
</dbReference>
<feature type="region of interest" description="Disordered" evidence="1">
    <location>
        <begin position="282"/>
        <end position="301"/>
    </location>
</feature>
<sequence length="824" mass="87328">MSILPVAATVLFVGHSLIGPQLPGLVEAALRAGGHVNPVEAQVINGAPLSWNWDHSSEAEGVDGRAVLAQGGVGALVLTEGLPLAFQVAWNDTAGQIAQWGQAARAASPEARIYLLETWHDLDSGTPVDGDPNSRLSWRERLDADLPAWEQAAAAASAQLGGAPVQLIPAGQAMARMADAITRGEVPGLSSPQDLFEDKIHPNAKGLYFVAMVNVAALTGASPEGLPAKLTRTWASRDAVISDELAAAMQRIAWEAVSGYEPPSPEALAVVEQTQPVQSAVAEPATAPPPPPAANAALPDGLTPITNPSLAMNLAGVNDWTVEQPFLDVMKTARPWIGHLPGQWGGWGHDELAKGGYLDAEGWPKAMPPELSAIATVMLTDLPPDAGGIAGRYLLRYEGQGDLSVGGRGQVVQAIPGRVLFDFTPGEGPVIVTIDRIDPADPIRRITVVREDRAGLLDAGQIFNPDFLTRMHGVKMLRFMDWMATNGSPLVSADQLPQVADYTWARVGVPMAAMVALANELQADAWFNVPHKADDGLARALAEAARDGMAPGRRAWVEYSNEVWNWGFEQAHWADEQGKSRWGDADKAVWMQFYGHRAAEIADIWADVFGAEAPDRLVRVITTQTGWKGLEEALLTSPPSVAEGRPMPATRFDAYAVTGYFGGSLGSDAGAALVKGWMEQTGSGPGDYGAALQLASQELRDGSLSGSEDGSLKGLRDLFAYQAQVASAYGLDLVMYEGGSHAAAAPALNDDMALNGFLSALNYSPEMGALYEELLVDWARVSAAPFAAYNDIAAPSKWGGWGALRHLADENPRWQALAKGCGGC</sequence>
<reference evidence="2" key="1">
    <citation type="submission" date="2021-02" db="EMBL/GenBank/DDBJ databases">
        <title>Rhodobacter shimadae sp. nov., an aerobic anoxygenic phototrophic bacterium isolated from a hot spring.</title>
        <authorList>
            <person name="Muramatsu S."/>
            <person name="Haruta S."/>
            <person name="Hirose S."/>
            <person name="Hanada S."/>
        </authorList>
    </citation>
    <scope>NUCLEOTIDE SEQUENCE</scope>
    <source>
        <strain evidence="2">N10</strain>
    </source>
</reference>
<evidence type="ECO:0000256" key="1">
    <source>
        <dbReference type="SAM" id="MobiDB-lite"/>
    </source>
</evidence>
<accession>A0A8G0ZSX1</accession>
<protein>
    <submittedName>
        <fullName evidence="2">Uncharacterized protein</fullName>
    </submittedName>
</protein>
<organism evidence="2 3">
    <name type="scientific">Neotabrizicola shimadae</name>
    <dbReference type="NCBI Taxonomy" id="2807096"/>
    <lineage>
        <taxon>Bacteria</taxon>
        <taxon>Pseudomonadati</taxon>
        <taxon>Pseudomonadota</taxon>
        <taxon>Alphaproteobacteria</taxon>
        <taxon>Rhodobacterales</taxon>
        <taxon>Paracoccaceae</taxon>
        <taxon>Neotabrizicola</taxon>
    </lineage>
</organism>
<gene>
    <name evidence="2" type="ORF">JO391_17555</name>
</gene>
<dbReference type="Proteomes" id="UP000826300">
    <property type="component" value="Chromosome"/>
</dbReference>
<dbReference type="KEGG" id="nsm:JO391_17555"/>